<comment type="caution">
    <text evidence="2">The sequence shown here is derived from an EMBL/GenBank/DDBJ whole genome shotgun (WGS) entry which is preliminary data.</text>
</comment>
<feature type="compositionally biased region" description="Gly residues" evidence="1">
    <location>
        <begin position="36"/>
        <end position="56"/>
    </location>
</feature>
<organism evidence="2 3">
    <name type="scientific">Actinidia rufa</name>
    <dbReference type="NCBI Taxonomy" id="165716"/>
    <lineage>
        <taxon>Eukaryota</taxon>
        <taxon>Viridiplantae</taxon>
        <taxon>Streptophyta</taxon>
        <taxon>Embryophyta</taxon>
        <taxon>Tracheophyta</taxon>
        <taxon>Spermatophyta</taxon>
        <taxon>Magnoliopsida</taxon>
        <taxon>eudicotyledons</taxon>
        <taxon>Gunneridae</taxon>
        <taxon>Pentapetalae</taxon>
        <taxon>asterids</taxon>
        <taxon>Ericales</taxon>
        <taxon>Actinidiaceae</taxon>
        <taxon>Actinidia</taxon>
    </lineage>
</organism>
<feature type="compositionally biased region" description="Basic residues" evidence="1">
    <location>
        <begin position="1"/>
        <end position="17"/>
    </location>
</feature>
<sequence>MPPHQARGRARPLRRARGAQGNHENGDGKNHQESVIGGGANAPGGNDGGNVGGVGGAPPTMFGGEEFMQGVFTDIEQVVKNAVQAMQVTVRAAGTRATAAMKTIL</sequence>
<evidence type="ECO:0000256" key="1">
    <source>
        <dbReference type="SAM" id="MobiDB-lite"/>
    </source>
</evidence>
<name>A0A7J0DLS3_9ERIC</name>
<dbReference type="AlphaFoldDB" id="A0A7J0DLS3"/>
<dbReference type="EMBL" id="BJWL01000261">
    <property type="protein sequence ID" value="GFS36745.1"/>
    <property type="molecule type" value="Genomic_DNA"/>
</dbReference>
<accession>A0A7J0DLS3</accession>
<dbReference type="Proteomes" id="UP000585474">
    <property type="component" value="Unassembled WGS sequence"/>
</dbReference>
<proteinExistence type="predicted"/>
<gene>
    <name evidence="2" type="ORF">Acr_00g0047830</name>
</gene>
<reference evidence="3" key="1">
    <citation type="submission" date="2019-07" db="EMBL/GenBank/DDBJ databases">
        <title>De Novo Assembly of kiwifruit Actinidia rufa.</title>
        <authorList>
            <person name="Sugita-Konishi S."/>
            <person name="Sato K."/>
            <person name="Mori E."/>
            <person name="Abe Y."/>
            <person name="Kisaki G."/>
            <person name="Hamano K."/>
            <person name="Suezawa K."/>
            <person name="Otani M."/>
            <person name="Fukuda T."/>
            <person name="Manabe T."/>
            <person name="Gomi K."/>
            <person name="Tabuchi M."/>
            <person name="Akimitsu K."/>
            <person name="Kataoka I."/>
        </authorList>
    </citation>
    <scope>NUCLEOTIDE SEQUENCE [LARGE SCALE GENOMIC DNA]</scope>
    <source>
        <strain evidence="3">cv. Fuchu</strain>
    </source>
</reference>
<protein>
    <submittedName>
        <fullName evidence="2">Uncharacterized protein</fullName>
    </submittedName>
</protein>
<keyword evidence="3" id="KW-1185">Reference proteome</keyword>
<feature type="region of interest" description="Disordered" evidence="1">
    <location>
        <begin position="1"/>
        <end position="58"/>
    </location>
</feature>
<evidence type="ECO:0000313" key="2">
    <source>
        <dbReference type="EMBL" id="GFS36745.1"/>
    </source>
</evidence>
<evidence type="ECO:0000313" key="3">
    <source>
        <dbReference type="Proteomes" id="UP000585474"/>
    </source>
</evidence>